<dbReference type="AlphaFoldDB" id="A0A4R8DVE4"/>
<dbReference type="Proteomes" id="UP000294498">
    <property type="component" value="Unassembled WGS sequence"/>
</dbReference>
<protein>
    <submittedName>
        <fullName evidence="3">Uncharacterized protein</fullName>
    </submittedName>
</protein>
<evidence type="ECO:0000313" key="3">
    <source>
        <dbReference type="EMBL" id="TDX01986.1"/>
    </source>
</evidence>
<feature type="chain" id="PRO_5021017103" evidence="2">
    <location>
        <begin position="21"/>
        <end position="410"/>
    </location>
</feature>
<keyword evidence="2" id="KW-0732">Signal</keyword>
<gene>
    <name evidence="3" type="ORF">EDB95_3033</name>
</gene>
<accession>A0A4R8DVE4</accession>
<reference evidence="3 4" key="1">
    <citation type="submission" date="2019-03" db="EMBL/GenBank/DDBJ databases">
        <title>Genomic Encyclopedia of Type Strains, Phase IV (KMG-IV): sequencing the most valuable type-strain genomes for metagenomic binning, comparative biology and taxonomic classification.</title>
        <authorList>
            <person name="Goeker M."/>
        </authorList>
    </citation>
    <scope>NUCLEOTIDE SEQUENCE [LARGE SCALE GENOMIC DNA]</scope>
    <source>
        <strain evidence="3 4">DSM 100059</strain>
    </source>
</reference>
<dbReference type="RefSeq" id="WP_133994617.1">
    <property type="nucleotide sequence ID" value="NZ_SODV01000001.1"/>
</dbReference>
<comment type="caution">
    <text evidence="3">The sequence shown here is derived from an EMBL/GenBank/DDBJ whole genome shotgun (WGS) entry which is preliminary data.</text>
</comment>
<proteinExistence type="predicted"/>
<sequence length="410" mass="45465">MRTILTALALISAIALKAQPQDTPWLRENTWFFENFDTSNIPWSDFRQSFIGVAPSPAGDFDQIFFNNLYTNTLYKSGLCFGMDVMSMLMMSDGGWAGYCHPPYVYASRASYTGPLDPNLAQAIIITHGNQINRGFLMFLLDVIASSENRDGNYAYYQVGKYLAQGDQPFVSISKDLNPADGAHVLVPYYEDVQGSIKRIFVYDPNHSIYNYTSPGSHDYYANGQNFITVQSDGTWSYPFNGIMSPPWTGSPSSGGNCVAIPLSVAGRKDRLPQSLFADAQTAINTIFIFGRRVRVRQVTGASGRKYLNRRGTDVQLRGGLRTILPFQVMGGAPGDTLHTYFVRGNESQCWEISAVGPYKVEMLYAGQHTVVRGVGDGRVMRFYTPRAPARGAARTSLRRPPGIIPRSAR</sequence>
<dbReference type="EMBL" id="SODV01000001">
    <property type="protein sequence ID" value="TDX01986.1"/>
    <property type="molecule type" value="Genomic_DNA"/>
</dbReference>
<evidence type="ECO:0000256" key="2">
    <source>
        <dbReference type="SAM" id="SignalP"/>
    </source>
</evidence>
<name>A0A4R8DVE4_9BACT</name>
<organism evidence="3 4">
    <name type="scientific">Dinghuibacter silviterrae</name>
    <dbReference type="NCBI Taxonomy" id="1539049"/>
    <lineage>
        <taxon>Bacteria</taxon>
        <taxon>Pseudomonadati</taxon>
        <taxon>Bacteroidota</taxon>
        <taxon>Chitinophagia</taxon>
        <taxon>Chitinophagales</taxon>
        <taxon>Chitinophagaceae</taxon>
        <taxon>Dinghuibacter</taxon>
    </lineage>
</organism>
<keyword evidence="4" id="KW-1185">Reference proteome</keyword>
<feature type="signal peptide" evidence="2">
    <location>
        <begin position="1"/>
        <end position="20"/>
    </location>
</feature>
<evidence type="ECO:0000256" key="1">
    <source>
        <dbReference type="SAM" id="MobiDB-lite"/>
    </source>
</evidence>
<evidence type="ECO:0000313" key="4">
    <source>
        <dbReference type="Proteomes" id="UP000294498"/>
    </source>
</evidence>
<feature type="region of interest" description="Disordered" evidence="1">
    <location>
        <begin position="391"/>
        <end position="410"/>
    </location>
</feature>